<dbReference type="EMBL" id="JAPUUL010000748">
    <property type="protein sequence ID" value="KAJ8129487.1"/>
    <property type="molecule type" value="Genomic_DNA"/>
</dbReference>
<organism evidence="1 2">
    <name type="scientific">Lasiodiplodia mahajangana</name>
    <dbReference type="NCBI Taxonomy" id="1108764"/>
    <lineage>
        <taxon>Eukaryota</taxon>
        <taxon>Fungi</taxon>
        <taxon>Dikarya</taxon>
        <taxon>Ascomycota</taxon>
        <taxon>Pezizomycotina</taxon>
        <taxon>Dothideomycetes</taxon>
        <taxon>Dothideomycetes incertae sedis</taxon>
        <taxon>Botryosphaeriales</taxon>
        <taxon>Botryosphaeriaceae</taxon>
        <taxon>Lasiodiplodia</taxon>
    </lineage>
</organism>
<name>A0ACC2JPQ7_9PEZI</name>
<comment type="caution">
    <text evidence="1">The sequence shown here is derived from an EMBL/GenBank/DDBJ whole genome shotgun (WGS) entry which is preliminary data.</text>
</comment>
<reference evidence="1" key="1">
    <citation type="submission" date="2022-12" db="EMBL/GenBank/DDBJ databases">
        <title>Genome Sequence of Lasiodiplodia mahajangana.</title>
        <authorList>
            <person name="Buettner E."/>
        </authorList>
    </citation>
    <scope>NUCLEOTIDE SEQUENCE</scope>
    <source>
        <strain evidence="1">VT137</strain>
    </source>
</reference>
<evidence type="ECO:0000313" key="2">
    <source>
        <dbReference type="Proteomes" id="UP001153332"/>
    </source>
</evidence>
<keyword evidence="2" id="KW-1185">Reference proteome</keyword>
<gene>
    <name evidence="1" type="ORF">O1611_g4144</name>
</gene>
<dbReference type="Proteomes" id="UP001153332">
    <property type="component" value="Unassembled WGS sequence"/>
</dbReference>
<protein>
    <submittedName>
        <fullName evidence="1">Uncharacterized protein</fullName>
    </submittedName>
</protein>
<proteinExistence type="predicted"/>
<accession>A0ACC2JPQ7</accession>
<sequence length="576" mass="65220">MVEKNDEDSEAEKTPETGDEDWGEDVKTHGDAPRESESGTEPESDSDESESSGEEEEEYRPEDIEDDLEARLEWIRQKREEGAKNIHLDKLMCQVGLEDMKSMFLSMKATVEAVHMRGEKIGLYLSVRKSEGLGVPIEKLFTRFCKSLDADDNAPLIYRHTLYIQDYSDDELYGILKRIIKKNSIEVEGGIEGPYTRILARSVGRSRESGPFKNMDLLKNAFAEACNRQADRLRKERIEWAKNDKKTDEPNIFFFTKEDLLGHPPRDMRQQSTAYQDLQQMVGLENVKIAVEELMELARTNYFLEIRGKQLIQLNLNRVFLGPLGTGKTTLARLLGQIIAGTKLVSNPEVVVRNAGDFMASCVGGSAQITKRTLMSTRGKVLIIDDAHRLCPGSNLQRSESNSDKMLHEILDTLVSETSARPGQDRCIILVGYNEQMRDLFYGANPGLRSRFPIEDAIELRDYELPQLMEILDLKLKTDGIDVTEAAREVASQILSRAQHRPGFGNVHEVQNLVNRARYLRKKRVPKKWNRFQLNEAANPNGIVVLPGGDGCDEQDVLIPEDFDPNWDRLMAAGSN</sequence>
<evidence type="ECO:0000313" key="1">
    <source>
        <dbReference type="EMBL" id="KAJ8129487.1"/>
    </source>
</evidence>